<accession>A0ABV6YIM7</accession>
<proteinExistence type="predicted"/>
<evidence type="ECO:0008006" key="3">
    <source>
        <dbReference type="Google" id="ProtNLM"/>
    </source>
</evidence>
<dbReference type="Proteomes" id="UP001593833">
    <property type="component" value="Unassembled WGS sequence"/>
</dbReference>
<evidence type="ECO:0000313" key="2">
    <source>
        <dbReference type="Proteomes" id="UP001593833"/>
    </source>
</evidence>
<comment type="caution">
    <text evidence="1">The sequence shown here is derived from an EMBL/GenBank/DDBJ whole genome shotgun (WGS) entry which is preliminary data.</text>
</comment>
<dbReference type="EMBL" id="JBHPKH010000006">
    <property type="protein sequence ID" value="MFC1572200.1"/>
    <property type="molecule type" value="Genomic_DNA"/>
</dbReference>
<keyword evidence="2" id="KW-1185">Reference proteome</keyword>
<gene>
    <name evidence="1" type="ORF">ACFL6M_01250</name>
</gene>
<sequence length="209" mass="23857">MKHTQKQNDLAVETTVRAWHSCLVKMRDAHRLKAEADALLETTGLMAILANYGEVYPTGSYLYDLMTWRDLDLCVATEAPDVASAFRLGAEIAANPLVGAMYFRNEFVLKTEGNPEAMFLCVEYFPPKGGKWKVDILISTPDVVDRVLQPGRDLLARITAETRRAILQIKSALTTRPEYRREYGSREIYRAVLDDGVRNLEQWKMWLEK</sequence>
<evidence type="ECO:0000313" key="1">
    <source>
        <dbReference type="EMBL" id="MFC1572200.1"/>
    </source>
</evidence>
<protein>
    <recommendedName>
        <fullName evidence="3">Nucleotidyltransferase family protein</fullName>
    </recommendedName>
</protein>
<name>A0ABV6YIM7_UNCEI</name>
<reference evidence="1 2" key="1">
    <citation type="submission" date="2024-09" db="EMBL/GenBank/DDBJ databases">
        <authorList>
            <person name="D'Angelo T."/>
        </authorList>
    </citation>
    <scope>NUCLEOTIDE SEQUENCE [LARGE SCALE GENOMIC DNA]</scope>
    <source>
        <strain evidence="1">SAG AM-320-E07</strain>
    </source>
</reference>
<organism evidence="1 2">
    <name type="scientific">Eiseniibacteriota bacterium</name>
    <dbReference type="NCBI Taxonomy" id="2212470"/>
    <lineage>
        <taxon>Bacteria</taxon>
        <taxon>Candidatus Eiseniibacteriota</taxon>
    </lineage>
</organism>